<feature type="region of interest" description="Disordered" evidence="1">
    <location>
        <begin position="3156"/>
        <end position="3249"/>
    </location>
</feature>
<feature type="compositionally biased region" description="Basic residues" evidence="1">
    <location>
        <begin position="1736"/>
        <end position="1750"/>
    </location>
</feature>
<feature type="region of interest" description="Disordered" evidence="1">
    <location>
        <begin position="3265"/>
        <end position="3288"/>
    </location>
</feature>
<feature type="compositionally biased region" description="Acidic residues" evidence="1">
    <location>
        <begin position="979"/>
        <end position="998"/>
    </location>
</feature>
<feature type="compositionally biased region" description="Polar residues" evidence="1">
    <location>
        <begin position="5666"/>
        <end position="5676"/>
    </location>
</feature>
<feature type="compositionally biased region" description="Basic and acidic residues" evidence="1">
    <location>
        <begin position="5890"/>
        <end position="5910"/>
    </location>
</feature>
<accession>C3YZ81</accession>
<feature type="compositionally biased region" description="Basic and acidic residues" evidence="1">
    <location>
        <begin position="5795"/>
        <end position="5841"/>
    </location>
</feature>
<feature type="region of interest" description="Disordered" evidence="1">
    <location>
        <begin position="3698"/>
        <end position="3741"/>
    </location>
</feature>
<feature type="compositionally biased region" description="Basic and acidic residues" evidence="1">
    <location>
        <begin position="5198"/>
        <end position="5215"/>
    </location>
</feature>
<feature type="compositionally biased region" description="Basic residues" evidence="1">
    <location>
        <begin position="1795"/>
        <end position="1806"/>
    </location>
</feature>
<name>C3YZ81_BRAFL</name>
<feature type="compositionally biased region" description="Acidic residues" evidence="1">
    <location>
        <begin position="5772"/>
        <end position="5785"/>
    </location>
</feature>
<feature type="compositionally biased region" description="Low complexity" evidence="1">
    <location>
        <begin position="3625"/>
        <end position="3639"/>
    </location>
</feature>
<feature type="compositionally biased region" description="Polar residues" evidence="1">
    <location>
        <begin position="3190"/>
        <end position="3248"/>
    </location>
</feature>
<feature type="region of interest" description="Disordered" evidence="1">
    <location>
        <begin position="145"/>
        <end position="172"/>
    </location>
</feature>
<feature type="compositionally biased region" description="Polar residues" evidence="1">
    <location>
        <begin position="6724"/>
        <end position="6740"/>
    </location>
</feature>
<evidence type="ECO:0000313" key="3">
    <source>
        <dbReference type="EMBL" id="EEN54152.1"/>
    </source>
</evidence>
<feature type="compositionally biased region" description="Polar residues" evidence="1">
    <location>
        <begin position="2264"/>
        <end position="2284"/>
    </location>
</feature>
<feature type="region of interest" description="Disordered" evidence="1">
    <location>
        <begin position="2609"/>
        <end position="2638"/>
    </location>
</feature>
<feature type="compositionally biased region" description="Polar residues" evidence="1">
    <location>
        <begin position="827"/>
        <end position="840"/>
    </location>
</feature>
<feature type="compositionally biased region" description="Polar residues" evidence="1">
    <location>
        <begin position="5370"/>
        <end position="5399"/>
    </location>
</feature>
<dbReference type="InterPro" id="IPR037935">
    <property type="entry name" value="MAX_gene-associated_bHLHzip"/>
</dbReference>
<feature type="compositionally biased region" description="Polar residues" evidence="1">
    <location>
        <begin position="3460"/>
        <end position="3477"/>
    </location>
</feature>
<feature type="compositionally biased region" description="Basic and acidic residues" evidence="1">
    <location>
        <begin position="2513"/>
        <end position="2529"/>
    </location>
</feature>
<feature type="compositionally biased region" description="Polar residues" evidence="1">
    <location>
        <begin position="6747"/>
        <end position="6768"/>
    </location>
</feature>
<feature type="compositionally biased region" description="Polar residues" evidence="1">
    <location>
        <begin position="748"/>
        <end position="761"/>
    </location>
</feature>
<feature type="region of interest" description="Disordered" evidence="1">
    <location>
        <begin position="1"/>
        <end position="56"/>
    </location>
</feature>
<organism>
    <name type="scientific">Branchiostoma floridae</name>
    <name type="common">Florida lancelet</name>
    <name type="synonym">Amphioxus</name>
    <dbReference type="NCBI Taxonomy" id="7739"/>
    <lineage>
        <taxon>Eukaryota</taxon>
        <taxon>Metazoa</taxon>
        <taxon>Chordata</taxon>
        <taxon>Cephalochordata</taxon>
        <taxon>Leptocardii</taxon>
        <taxon>Amphioxiformes</taxon>
        <taxon>Branchiostomatidae</taxon>
        <taxon>Branchiostoma</taxon>
    </lineage>
</organism>
<feature type="region of interest" description="Disordered" evidence="1">
    <location>
        <begin position="4317"/>
        <end position="4341"/>
    </location>
</feature>
<feature type="region of interest" description="Disordered" evidence="1">
    <location>
        <begin position="3796"/>
        <end position="3835"/>
    </location>
</feature>
<dbReference type="CDD" id="cd18911">
    <property type="entry name" value="bHLHzip_MGA"/>
    <property type="match status" value="1"/>
</dbReference>
<dbReference type="InterPro" id="IPR032060">
    <property type="entry name" value="MGA_dom"/>
</dbReference>
<dbReference type="EMBL" id="GG666566">
    <property type="protein sequence ID" value="EEN54152.1"/>
    <property type="molecule type" value="Genomic_DNA"/>
</dbReference>
<feature type="compositionally biased region" description="Polar residues" evidence="1">
    <location>
        <begin position="6503"/>
        <end position="6517"/>
    </location>
</feature>
<sequence length="6768" mass="728893">MDGDQPLDLSKGSPSKSGTQQTTASASQARPPRPAVYTQPQVPHPHDKQYGSQPTSHMYGMERVAHRLPANTRPIGPHQLLHHHGQPQGGTPVGFAVPDRRALGIPGVDTKAGGPPNTHPPLYSTSAMGRPGQAVEILDSRQSYHPAMPMRPSRSPVAPHTGTERAHSSQTPVRMPVDSRLMMGAAETSIRAMNPGSHGSTTLMPVDPTGARQPRIGAMPSSQSPNRLVAYSADLQRQVQLSVSAQPVPANPPEFVTLRQHLENRRLEGGSDIVASPRTSKVVSDMIAHSPRVAVSDQGDKHQSTSATTTVYSAQPTQHYPPDVINRLNRGMPHPALVAVQRQPNFHPSMAMQHGPRLSSPPPLIHAPRSGSSSGQKDDGAKSSLSSDSDQKRKAREIPPQATDYRRAAQMVPMDYPPPPPYVQHRQAHHFQGMQASSEASYKDRALPQYTTARQQQDYKGYAIQGVAMPPRVSTTEEAPIPVQQYFMPAAHLSPRGSMAHRQPNGDIDMRRVQGDHRPTTVAHPPPLISVAGSVTNASFTQRGGTLTVSAQGSRGIPATSVQANASGYMPQQRDNGVTLVAQIVEKQLLDDGRQSGRAVPPAWRFKHRRDPVYQQMNGIPSASKAPETSKVNIPDVIVIEDDSPPSSVKTDSEPQPTNTAHSREQTISEGLVGKRKSDSAVNPISKVMKGTSGEKAVPAMQGQPPPVHSVPSSVSVNTLLFDSALALTLQSKTLEKQIAKHIVTENQSSTVSHVNTSNPPRNIFNVFTSSSSISTPSSTQTKAEYSQSEQPLALTVKPSSSTNTSNYKKKRWNIDALKQKPESGAENPSQVGPTTTSEISKGANVHNTPGGDSASLATSSQSSQRQVTKSPEVPLKPIKPKQQWAHSRKLKEVEALQKDAEWQAGPSERSSVRQSKSLATAIIKSVIEDEEITSGKYKSSDSKTPKLPKKPKPKLDSVEKKPAKPKEPQPSTSKVNEDEFSDFDDDEDDDDLDDDLEDFRRGKISEIVPDVDDIEGMLFMSFCSKDALHAHVAVEEKTRQEMGDKGREFLMDITKFKTLNLPPKNKRKLKEVGQAELFRHKGKHGMRGIHNRIRKYERMLKLELKALKTGKPAQDIAPIETLEQDELIPPEEKPLGVNKVKTPGTGKKPKKATTPGSKTGTPGKVKKKKVVTQADGKEKTPGAKSGKKGKKPVTTPEKDIDGSIVAATVIKIKEEVLDTSTTDEAVMTEELVPQNSSESVTDIPKAEKTPEKFLSKKGKTTDPTKIKGYKKKKKQKALTGEDIELLENTPFEKLHWKTQERLLCCMTEDQIKERGLQAQVLRMKERKTEGFIPKKLRTKKRMKELEQSRNLEASTSGLPMADEDGEEEQEILDDDSTDIYNFYGEGDDDDDDLEKPEEIEQMAEEMPPSPVVDTVSKMGPELIGPAREEAGCKKSAFVSDELEKYLATEGEIFSSKCSKVTFTHPLMHNKAENVAFQTPSKQGGFVKSLDSVVQKANFIKGTGQKAKSPLQHGTQIRIVNSKMVNRKPALLSKSLKPVPKKTSNAGTKSALSKLKASLMKSHPTARRASTTTAPSGDVTVVSPTQAASAASALDESFEMGQSPTHSSQCGESSMRKSTKVLKTVKEPVYQLSSPRREEEFQEKPPCNNNFCRLGCVCDSIKDTGDASCEKEHCGKVDCMFGCVCTEEEKDESRRRPRRPSESSMMYFDSAEPEDSPAATKPLETDVLDSLEGRKVKSPKNKRTPGKKRNGLQQTSKESASEQTSGKESDSAGTSTSTDGREKKRKSSTKGQNRQPKKKRMVKKKAKSESLEGISAAQSKSSSKVTRKESEDGIKEQDTSEEGFLEDRFIDEDEEDALFIDDIVLDEIDDDEREDEDGDDGMTCARTRLYQTKVCQRKCMCKQHGNSPEDERCEAEKEWSKIRAGIERRKAKEQKPGAGGSVTVVPNRKVQPYREFVYVGPRPPPPDLSPTARLPRIAPAPPPAPPPPAAPPSSAPAAAGAKSANGGKLIEIISDCNWESAKANILQTIAQHSQRNDGPRVMRVGNFLIEIMQPNPQGKIPIPAVPGAGPPAGMRFPAPTAVGMSPQGPARILPSSTMAAAVPQSGMLTGSQVSAVPSVSATGTAAADASQASTTAIVGKVALVQGADATPDSLPSTESLLTSDNSPVLQPIPRAVTSPVQNCAVQPTQDTKEMQSPSAEKSQSVDEPMNLQDPPSLKRQPAVNSSSSCKPSAEAEEHPLAALRSLADSPFGTASTTVTVTSSPMGSAATSQTCHSSFSTTSPKCSIIENPRCRSRNDSGDATVNDSLDPIMEQAKAANSSSHENVTEVSPCKDPSSLPELVPRPQTPPAPPEKRYSPSMPVLEPITPPRPMRDGGKSKLSCLEADAIALRKPFVKQFATTSSDSLKEIPDGVQRVNIIPSLQKADTLELPTAQGGDETQEQCTEITSTSNQVEGFVEADLENNNNLDWDTNQVLSLENDEADRSQSPEDAKDSKISIVTPSEEEVTQQNVKDLPDQKLADGEQQDETRASTFHFHSQLPSQHEEHDPADLSHPSTSGEVMSLEDLEIDIESLEDTEGSQADFLISIGNDDYSMLINPKCTLHNLSVKKKRKSPLKEKEVKGSGSRPGTPTGTLQKGRTDAVRTLRKASANAALHVQSGKVKPFNVTKLTQSNTPPQAAERSKPLILKTKPSTKNNKVVATSPGAQLVTGNIMASGQPVTIPVATVMPQLVPSVKPTVTPVIISVQSLAVSSSQSSMAAQTSSNSAPTRPMAASTPVHAQVAPGMPQGPQLSSQPGTMVGVMQPVAQVQPNNSAVHPNQPVTSISMCQQGQPSVVSQSTVSSSLPGKLGAVPPQQGSLAAPYKAPAVQHVSNQSTASAGNQTGLVGAKQAMISSDLGTSLPHGPPVGVVSASQTAVGSQGPASGFGSMMATSTGGLQPKGQNMQPNNTLQGQGNMNNGPAGQIVTLAGKPGQFLVTPVSGPQGALLLQPIGRLPANHGAATSMQNAVTTTSQTPGQGFAGQMTSSSVQLQQGQPIPHSLVPVSGGQPVQLNSPLPAAHSGIQLVALQRLPINLSQANVSVSSQPVYLQVSPTLSNIQAAGNPLQTTGTSQTMQQISPLSPTAVRPLQMMASSVPQANVTQANSQGITNLTPSQMHQLSGSFMRGPAPQMSPVMQTSQQGSVSQLRPVLPTLSTPNSPFQHNQSYGQSPNQLTPSFQPDGSTQNSQVSGPSQTSTGQYLNQTSPSSVSSPGVDILSAAVCEAGLQSDFVDPQPPTATQQAASAPPSTELSTLSTVNVELLMPADQPGGSSSSTGPGTYTELKPIAIIKLTKLDPETIQWWTQGKGKKNGSNTPVPESPSRNLRSQQQRYSKVDEPGTSSSPMLQSAKQASNQGTNSTDTIIKVCKVQGNKIVEIERKIRATPSKSKPAEDQRARHTTPAEKTSSPVMKPQSNRTARKSIRKSTFPQRASTSGAVTISAGTPPPSAKKASPVKVRSVNISPKRLSSTRLLFPGSKTAMITPPSPDRKKIRKNTAEESQASNAPKSPGKAERRSILWDILPEGRSLRSTRIPTEKMAAFKSNIEKNKVKVAAAKDGDKQPALQPRFHTRRTTAVTGRPPTPPHVQQVSSTTDASSTRRSSSSKQCEELSTLETSKHKLEDNCELGQKSDSVEVGSPKQSPVAEEKHDNIFSMLEQWERKGTVVQSSGEGLNVSPSGGDVKGTNSSNPTEEVKSSPAGSSPNISPTTKFKISVFKLKCPTTVSQQAGHTLSMYGRPRATVVSTTIPSNFVSRSLTFEPKISDTSQDTAETSNEGKSAALIDHDNAKSSDQNKSRRQGTDGDLLCEEHMCDSDEFDSPKRKVYSQMLSEQGASSDSEELVPDVDDISGVMFVSFSSKQAISAHSSVERETREKFGNELDKVLTELGQNKSGRGQRMAKDSPDSTEAAELYDKIATYERLLRAEVKRSKSREIVHPELSRKHIGLSHSPTLNLKELGVDIDVLQSPPRDSSPRSHEHYNVGQTRVSPQGSILASILMAPKDRSMLGAAPCVRYPEPSSTSPQFVSRTGKTTDITKIKGWKSKLDILSSPPKLSPAMSSSVSDQTASVSSSYTMPSLTMIKPQSASQKPKKEKQAGTGKVTKKKKVTGLSSIPEGSSIKVVSKEMVEQWKQAGKKPKRKKKKAPENLDSFKPFGRWRPPKTPDHPTPPLRQFTSNVVTATMALKAVMAVCTSPQDMNMEEKESHHAMVQKLENPQEEDKTYLEGNEVFSALPPCGKVYCRLGCLCDSLSSGWEYCNDRDHCNEPSCMLDGCRCGKSSPESRRVSIFKDDHDDASGEERNSRRRPRRRVTAKSLSFFNAMNYEYYPEVSTSPPKKKRSRDVEWDYDPPPKKKSPVSGERNQSMIQEKKTTRPPYFQMRDKKTGKFVKKVSQQQFEPAQPPQRVRQIKAVPLSKPLKSQQKRLEKGAEALPKFTPPKSAAQQGVPSVAATVQQSAPAHTSSHGNTPTATAISVASSTKPPQVSTKPGHPRKIPVVTVPQYPQSQLILIEQKTTNPSPGPGKQTQQIVHSPKLVEIISTCNWDSARNLILKMIAQQSQSLTLPRVFQVADFFVEVMGPSQERRIYNLPANLLQTLPPRIQSARVKIWKQAPLKAGKPIIIVPPPTPQAEVKATPNPDDAVQNQAVPMMGQASEADQQADAAQKEVPTAKNIQVKLTAEQAKQKLSKSTAVSKEAKLSTLQEDVPDVPSEGDVSAVGNVLDKSPTSNSNSQPPTPEKSEISTVESEIECSAPGRDDVDVSGAESSVDTPNTATGPTASSKTVPDKASASSEVQGALSDDMATPARSLGTPLIPEKSSGERGESETLTHDESEGAKEEVMATEGADKCERQEAAQSSGSYHSDDTPTSTKIVTTTAVANHDEGKSVSTKPVTPTRLSISSDSAFHVPSTKSEGKLASLLSDDVKEKQSLSKEAIAEDKELKQPMDENTTENNASLETTEEGNILSDIDATLQKQSQSQVEMKSLDPPENLASSPIGDADDVARETEAGEAKLDTQGREEDTEDSKSAVVQEKLPCIQQKDVTEALLDRRLGVSRLLHISNERRRRKEIKDLFGNLKALLGIPREDDRVANIHVLRKSKEVIDKLKRDENRLTDVKLHLLSQREKLIKRIASSPQSMHSEAELHNKFMLPSEEPGFFDDKSMSCDIGGTKTDSESKYDSRSERTERPPKITLPQFSQIASISKRTDRPPRVAEPQFSPIASSSKRKESPPKLSQNQSDSLHVIPDASQEESSVLQQEFLKQLDRLKKGEELPEPEVETEDKMMKTAVKDTAHPEMEIDTPRAKPVEKETQDTNKRKLNEEDGTKRTDAQGGRLRKKARKSTFRKTNVNKRTITPQQLSNLEQTHPSRNNDTPSPGKDIAKSQDLPDSHVKTASSKEDNSPAPDSSRPSKSSAEGTSSPGIQTFKIQGGLVKSLTTLAAAGAKKPNILRTTRPQTPTQSQETTDSTNMKADEVQFHEGALPPEPDEDEEALQREGPMRLIHKANERRRRSEMKDLFDKMKSVLGYDEEYKMSKYAVLKETVEEIGNLLEEEHDLLMQKHQERLTFQDLAEKMAKITGQEMDDIMKTYWTASSSIWLDAKEPPPPVVRPKPPPPAPKLEFMPSSKPGSGSESGDRQDRPSRPSSTSSNQALPQEPSRREGQMLSARSAKFLPTLPFMSSLESLITRVAASIASAEKAGNVDPAKRVTSTGTFVPENPLLEADESESSEESDDGTSSSDSSSRKGDLSSEEDSAEAVDESPETPVDSTSVEESKEVSEPKVDTADDKALGTADDKAIDQSDNRIMEMVPKESSKESEDSTGGSHAAEKPEKTESPKKIATSGIFVPTVATDEQNQWLENQATHTSTDQHHETIPKEQNKVKVKEGEEALSNDQGENGEDSQDEVLVASSEEDNVDVDGLQAPSSVQKRKADTDLVDIVDDDEEDDTPAAVKLRLSIAASGEVINPQCSVHSLKAKKKRKSVMEEFEPDDVEFIEKGREELMAEAAEAKKTLLDRRLGVSRLLHISNERRRRKEIKDLFGNLKALLGIPREDDRVANIHVLRKSKEVIDKLKRDENRLTDVKLHLLSQREKLIKRIASSPQSSGSVTTSTSCVKMSASGIEIVPAGAPKAATITNVPILQLSSNAPRGQPIFLENCDFLPAGGVIAVPIQGASSSTTPAQGVAHPITTAGQVHLTSTKTISDLVPAMSTVGNAGFKQAIKVVSVASSPILSSSSVASQKEPATSNTAIKFIQVGSSKGIGQAMRFSVLDKKTSLATPVAMVSSVTSTTAVTSVSPSATKSIPAITMKPLSVKECQVMKSPPRVVTLPVGTVFSSKVQGQVHVPRTGPIKLAPGPAPAKLAPAPAKLAPAPAKLAPAPAKLAPAPAKIAPAPTKIAPAPTKIAPAKPAPAPKEDVTPVKEDLSRWTTLQMEQDDESGFLTAKMKLKGAGMPRTRNGPRASPTACLEGATSGVVSECKKPNAGTQHLYSGTLSPTAVLQKIDGRKNVDTTVESEDSSNSSASKATEADQLQTGEKGDSKSTAPAKLAPVPAKLAPAPAKRAPTPAKIAPAPAKLAPAPAKLAPAPTKIAPAPAKPAPAPKEDVTPVKEDLSRWTTLQMEHDDESGFLTAKMKLKGAGMPGTRNGPRASPIVCLEGATSGVVSEDKKPNTGTQYLYSGTLSPTAVLQKIDGHKIVDTTVECEDSSNSSASKATEADQLQTGEEGDSESTGTRSAAKSDVTEQNEVSTA</sequence>
<dbReference type="PROSITE" id="PS50888">
    <property type="entry name" value="BHLH"/>
    <property type="match status" value="3"/>
</dbReference>
<dbReference type="InterPro" id="IPR011598">
    <property type="entry name" value="bHLH_dom"/>
</dbReference>
<evidence type="ECO:0000256" key="1">
    <source>
        <dbReference type="SAM" id="MobiDB-lite"/>
    </source>
</evidence>
<dbReference type="PANTHER" id="PTHR48125">
    <property type="entry name" value="LP07818P1"/>
    <property type="match status" value="1"/>
</dbReference>
<dbReference type="InterPro" id="IPR036638">
    <property type="entry name" value="HLH_DNA-bd_sf"/>
</dbReference>
<feature type="compositionally biased region" description="Low complexity" evidence="1">
    <location>
        <begin position="5475"/>
        <end position="5492"/>
    </location>
</feature>
<feature type="compositionally biased region" description="Basic and acidic residues" evidence="1">
    <location>
        <begin position="3816"/>
        <end position="3835"/>
    </location>
</feature>
<feature type="region of interest" description="Disordered" evidence="1">
    <location>
        <begin position="347"/>
        <end position="405"/>
    </location>
</feature>
<feature type="compositionally biased region" description="Polar residues" evidence="1">
    <location>
        <begin position="3699"/>
        <end position="3711"/>
    </location>
</feature>
<feature type="region of interest" description="Disordered" evidence="1">
    <location>
        <begin position="1690"/>
        <end position="1882"/>
    </location>
</feature>
<feature type="compositionally biased region" description="Pro residues" evidence="1">
    <location>
        <begin position="5627"/>
        <end position="5641"/>
    </location>
</feature>
<feature type="compositionally biased region" description="Polar residues" evidence="1">
    <location>
        <begin position="3732"/>
        <end position="3741"/>
    </location>
</feature>
<dbReference type="eggNOG" id="KOG3585">
    <property type="taxonomic scope" value="Eukaryota"/>
</dbReference>
<feature type="compositionally biased region" description="Polar residues" evidence="1">
    <location>
        <begin position="5874"/>
        <end position="5889"/>
    </location>
</feature>
<dbReference type="CDD" id="cd19682">
    <property type="entry name" value="bHLHzip_MGA_like"/>
    <property type="match status" value="2"/>
</dbReference>
<dbReference type="GO" id="GO:0046983">
    <property type="term" value="F:protein dimerization activity"/>
    <property type="evidence" value="ECO:0007669"/>
    <property type="project" value="InterPro"/>
</dbReference>
<feature type="compositionally biased region" description="Basic residues" evidence="1">
    <location>
        <begin position="4165"/>
        <end position="4175"/>
    </location>
</feature>
<feature type="compositionally biased region" description="Polar residues" evidence="1">
    <location>
        <begin position="4913"/>
        <end position="4930"/>
    </location>
</feature>
<feature type="compositionally biased region" description="Acidic residues" evidence="1">
    <location>
        <begin position="1839"/>
        <end position="1880"/>
    </location>
</feature>
<feature type="region of interest" description="Disordered" evidence="1">
    <location>
        <begin position="4160"/>
        <end position="4202"/>
    </location>
</feature>
<dbReference type="Pfam" id="PF00010">
    <property type="entry name" value="HLH"/>
    <property type="match status" value="3"/>
</dbReference>
<feature type="compositionally biased region" description="Polar residues" evidence="1">
    <location>
        <begin position="5428"/>
        <end position="5450"/>
    </location>
</feature>
<feature type="compositionally biased region" description="Basic and acidic residues" evidence="1">
    <location>
        <begin position="1245"/>
        <end position="1266"/>
    </location>
</feature>
<feature type="compositionally biased region" description="Polar residues" evidence="1">
    <location>
        <begin position="1751"/>
        <end position="1764"/>
    </location>
</feature>
<gene>
    <name evidence="3" type="ORF">BRAFLDRAFT_123286</name>
</gene>
<feature type="compositionally biased region" description="Low complexity" evidence="1">
    <location>
        <begin position="2622"/>
        <end position="2633"/>
    </location>
</feature>
<feature type="compositionally biased region" description="Polar residues" evidence="1">
    <location>
        <begin position="2178"/>
        <end position="2202"/>
    </location>
</feature>
<feature type="compositionally biased region" description="Basic and acidic residues" evidence="1">
    <location>
        <begin position="5028"/>
        <end position="5046"/>
    </location>
</feature>
<feature type="region of interest" description="Disordered" evidence="1">
    <location>
        <begin position="3512"/>
        <end position="3551"/>
    </location>
</feature>
<feature type="compositionally biased region" description="Basic and acidic residues" evidence="1">
    <location>
        <begin position="5287"/>
        <end position="5297"/>
    </location>
</feature>
<feature type="compositionally biased region" description="Polar residues" evidence="1">
    <location>
        <begin position="2530"/>
        <end position="2541"/>
    </location>
</feature>
<feature type="compositionally biased region" description="Low complexity" evidence="1">
    <location>
        <begin position="1140"/>
        <end position="1164"/>
    </location>
</feature>
<feature type="region of interest" description="Disordered" evidence="1">
    <location>
        <begin position="3999"/>
        <end position="4018"/>
    </location>
</feature>
<dbReference type="SUPFAM" id="SSF47459">
    <property type="entry name" value="HLH, helix-loop-helix DNA-binding domain"/>
    <property type="match status" value="3"/>
</dbReference>
<feature type="compositionally biased region" description="Polar residues" evidence="1">
    <location>
        <begin position="4791"/>
        <end position="4821"/>
    </location>
</feature>
<feature type="region of interest" description="Disordered" evidence="1">
    <location>
        <begin position="1117"/>
        <end position="1200"/>
    </location>
</feature>
<feature type="compositionally biased region" description="Polar residues" evidence="1">
    <location>
        <begin position="3438"/>
        <end position="3452"/>
    </location>
</feature>
<feature type="compositionally biased region" description="Low complexity" evidence="1">
    <location>
        <begin position="854"/>
        <end position="865"/>
    </location>
</feature>
<feature type="region of interest" description="Disordered" evidence="1">
    <location>
        <begin position="936"/>
        <end position="998"/>
    </location>
</feature>
<feature type="compositionally biased region" description="Acidic residues" evidence="1">
    <location>
        <begin position="5745"/>
        <end position="5757"/>
    </location>
</feature>
<feature type="region of interest" description="Disordered" evidence="1">
    <location>
        <begin position="641"/>
        <end position="680"/>
    </location>
</feature>
<feature type="compositionally biased region" description="Polar residues" evidence="1">
    <location>
        <begin position="4470"/>
        <end position="4515"/>
    </location>
</feature>
<dbReference type="InParanoid" id="C3YZ81"/>
<feature type="region of interest" description="Disordered" evidence="1">
    <location>
        <begin position="898"/>
        <end position="917"/>
    </location>
</feature>
<dbReference type="PANTHER" id="PTHR48125:SF12">
    <property type="entry name" value="AT HOOK TRANSCRIPTION FACTOR FAMILY-RELATED"/>
    <property type="match status" value="1"/>
</dbReference>
<feature type="region of interest" description="Disordered" evidence="1">
    <location>
        <begin position="3587"/>
        <end position="3681"/>
    </location>
</feature>
<feature type="region of interest" description="Disordered" evidence="1">
    <location>
        <begin position="1559"/>
        <end position="1618"/>
    </location>
</feature>
<feature type="compositionally biased region" description="Low complexity" evidence="1">
    <location>
        <begin position="769"/>
        <end position="782"/>
    </location>
</feature>
<feature type="compositionally biased region" description="Basic and acidic residues" evidence="1">
    <location>
        <begin position="954"/>
        <end position="968"/>
    </location>
</feature>
<feature type="region of interest" description="Disordered" evidence="1">
    <location>
        <begin position="4104"/>
        <end position="4141"/>
    </location>
</feature>
<feature type="compositionally biased region" description="Low complexity" evidence="1">
    <location>
        <begin position="6563"/>
        <end position="6612"/>
    </location>
</feature>
<feature type="compositionally biased region" description="Basic and acidic residues" evidence="1">
    <location>
        <begin position="4845"/>
        <end position="4880"/>
    </location>
</feature>
<feature type="compositionally biased region" description="Polar residues" evidence="1">
    <location>
        <begin position="3375"/>
        <end position="3394"/>
    </location>
</feature>
<feature type="compositionally biased region" description="Low complexity" evidence="1">
    <location>
        <begin position="2253"/>
        <end position="2263"/>
    </location>
</feature>
<feature type="domain" description="BHLH" evidence="2">
    <location>
        <begin position="5522"/>
        <end position="5573"/>
    </location>
</feature>
<feature type="region of interest" description="Disordered" evidence="1">
    <location>
        <begin position="3414"/>
        <end position="3492"/>
    </location>
</feature>
<feature type="compositionally biased region" description="Basic and acidic residues" evidence="1">
    <location>
        <begin position="5404"/>
        <end position="5425"/>
    </location>
</feature>
<feature type="compositionally biased region" description="Basic and acidic residues" evidence="1">
    <location>
        <begin position="6620"/>
        <end position="6629"/>
    </location>
</feature>
<feature type="region of interest" description="Disordered" evidence="1">
    <location>
        <begin position="6719"/>
        <end position="6768"/>
    </location>
</feature>
<reference evidence="3" key="1">
    <citation type="journal article" date="2008" name="Nature">
        <title>The amphioxus genome and the evolution of the chordate karyotype.</title>
        <authorList>
            <consortium name="US DOE Joint Genome Institute (JGI-PGF)"/>
            <person name="Putnam N.H."/>
            <person name="Butts T."/>
            <person name="Ferrier D.E.K."/>
            <person name="Furlong R.F."/>
            <person name="Hellsten U."/>
            <person name="Kawashima T."/>
            <person name="Robinson-Rechavi M."/>
            <person name="Shoguchi E."/>
            <person name="Terry A."/>
            <person name="Yu J.-K."/>
            <person name="Benito-Gutierrez E.L."/>
            <person name="Dubchak I."/>
            <person name="Garcia-Fernandez J."/>
            <person name="Gibson-Brown J.J."/>
            <person name="Grigoriev I.V."/>
            <person name="Horton A.C."/>
            <person name="de Jong P.J."/>
            <person name="Jurka J."/>
            <person name="Kapitonov V.V."/>
            <person name="Kohara Y."/>
            <person name="Kuroki Y."/>
            <person name="Lindquist E."/>
            <person name="Lucas S."/>
            <person name="Osoegawa K."/>
            <person name="Pennacchio L.A."/>
            <person name="Salamov A.A."/>
            <person name="Satou Y."/>
            <person name="Sauka-Spengler T."/>
            <person name="Schmutz J."/>
            <person name="Shin-I T."/>
            <person name="Toyoda A."/>
            <person name="Bronner-Fraser M."/>
            <person name="Fujiyama A."/>
            <person name="Holland L.Z."/>
            <person name="Holland P.W.H."/>
            <person name="Satoh N."/>
            <person name="Rokhsar D.S."/>
        </authorList>
    </citation>
    <scope>NUCLEOTIDE SEQUENCE [LARGE SCALE GENOMIC DNA]</scope>
    <source>
        <strain evidence="3">S238N-H82</strain>
        <tissue evidence="3">Testes</tissue>
    </source>
</reference>
<feature type="compositionally biased region" description="Polar residues" evidence="1">
    <location>
        <begin position="304"/>
        <end position="318"/>
    </location>
</feature>
<feature type="compositionally biased region" description="Low complexity" evidence="1">
    <location>
        <begin position="1567"/>
        <end position="1576"/>
    </location>
</feature>
<evidence type="ECO:0000259" key="2">
    <source>
        <dbReference type="PROSITE" id="PS50888"/>
    </source>
</evidence>
<feature type="domain" description="BHLH" evidence="2">
    <location>
        <begin position="5080"/>
        <end position="5132"/>
    </location>
</feature>
<feature type="region of interest" description="Disordered" evidence="1">
    <location>
        <begin position="5185"/>
        <end position="5450"/>
    </location>
</feature>
<feature type="region of interest" description="Disordered" evidence="1">
    <location>
        <begin position="5718"/>
        <end position="5954"/>
    </location>
</feature>
<feature type="compositionally biased region" description="Polar residues" evidence="1">
    <location>
        <begin position="5220"/>
        <end position="5229"/>
    </location>
</feature>
<feature type="compositionally biased region" description="Basic and acidic residues" evidence="1">
    <location>
        <begin position="5849"/>
        <end position="5860"/>
    </location>
</feature>
<feature type="region of interest" description="Disordered" evidence="1">
    <location>
        <begin position="5466"/>
        <end position="5535"/>
    </location>
</feature>
<feature type="compositionally biased region" description="Basic and acidic residues" evidence="1">
    <location>
        <begin position="1826"/>
        <end position="1838"/>
    </location>
</feature>
<feature type="region of interest" description="Disordered" evidence="1">
    <location>
        <begin position="1332"/>
        <end position="1394"/>
    </location>
</feature>
<feature type="compositionally biased region" description="Polar residues" evidence="1">
    <location>
        <begin position="3171"/>
        <end position="3183"/>
    </location>
</feature>
<feature type="compositionally biased region" description="Basic and acidic residues" evidence="1">
    <location>
        <begin position="2482"/>
        <end position="2495"/>
    </location>
</feature>
<feature type="compositionally biased region" description="Pro residues" evidence="1">
    <location>
        <begin position="1978"/>
        <end position="1994"/>
    </location>
</feature>
<feature type="region of interest" description="Disordered" evidence="1">
    <location>
        <begin position="293"/>
        <end position="319"/>
    </location>
</feature>
<feature type="region of interest" description="Disordered" evidence="1">
    <location>
        <begin position="4710"/>
        <end position="5055"/>
    </location>
</feature>
<feature type="compositionally biased region" description="Polar residues" evidence="1">
    <location>
        <begin position="645"/>
        <end position="661"/>
    </location>
</feature>
<protein>
    <recommendedName>
        <fullName evidence="2">BHLH domain-containing protein</fullName>
    </recommendedName>
</protein>
<feature type="region of interest" description="Disordered" evidence="1">
    <location>
        <begin position="748"/>
        <end position="893"/>
    </location>
</feature>
<feature type="region of interest" description="Disordered" evidence="1">
    <location>
        <begin position="3339"/>
        <end position="3394"/>
    </location>
</feature>
<feature type="compositionally biased region" description="Basic and acidic residues" evidence="1">
    <location>
        <begin position="4949"/>
        <end position="4972"/>
    </location>
</feature>
<feature type="compositionally biased region" description="Basic residues" evidence="1">
    <location>
        <begin position="5525"/>
        <end position="5535"/>
    </location>
</feature>
<feature type="compositionally biased region" description="Polar residues" evidence="1">
    <location>
        <begin position="3797"/>
        <end position="3810"/>
    </location>
</feature>
<dbReference type="GO" id="GO:0003700">
    <property type="term" value="F:DNA-binding transcription factor activity"/>
    <property type="evidence" value="ECO:0007669"/>
    <property type="project" value="InterPro"/>
</dbReference>
<dbReference type="Pfam" id="PF16059">
    <property type="entry name" value="MGA_dom"/>
    <property type="match status" value="2"/>
</dbReference>
<feature type="compositionally biased region" description="Polar residues" evidence="1">
    <location>
        <begin position="4973"/>
        <end position="4984"/>
    </location>
</feature>
<dbReference type="Gene3D" id="4.10.280.10">
    <property type="entry name" value="Helix-loop-helix DNA-binding domain"/>
    <property type="match status" value="3"/>
</dbReference>
<feature type="compositionally biased region" description="Acidic residues" evidence="1">
    <location>
        <begin position="1362"/>
        <end position="1378"/>
    </location>
</feature>
<feature type="compositionally biased region" description="Low complexity" evidence="1">
    <location>
        <begin position="5647"/>
        <end position="5656"/>
    </location>
</feature>
<dbReference type="GO" id="GO:0071339">
    <property type="term" value="C:MLL1 complex"/>
    <property type="evidence" value="ECO:0007669"/>
    <property type="project" value="InterPro"/>
</dbReference>
<feature type="compositionally biased region" description="Polar residues" evidence="1">
    <location>
        <begin position="3347"/>
        <end position="3368"/>
    </location>
</feature>
<feature type="compositionally biased region" description="Polar residues" evidence="1">
    <location>
        <begin position="1600"/>
        <end position="1612"/>
    </location>
</feature>
<feature type="compositionally biased region" description="Basic and acidic residues" evidence="1">
    <location>
        <begin position="5306"/>
        <end position="5354"/>
    </location>
</feature>
<feature type="compositionally biased region" description="Polar residues" evidence="1">
    <location>
        <begin position="4999"/>
        <end position="5008"/>
    </location>
</feature>
<proteinExistence type="predicted"/>
<feature type="region of interest" description="Disordered" evidence="1">
    <location>
        <begin position="6502"/>
        <end position="6629"/>
    </location>
</feature>
<feature type="region of interest" description="Disordered" evidence="1">
    <location>
        <begin position="6419"/>
        <end position="6440"/>
    </location>
</feature>
<dbReference type="SMART" id="SM00353">
    <property type="entry name" value="HLH"/>
    <property type="match status" value="3"/>
</dbReference>
<feature type="region of interest" description="Disordered" evidence="1">
    <location>
        <begin position="5625"/>
        <end position="5691"/>
    </location>
</feature>
<feature type="compositionally biased region" description="Polar residues" evidence="1">
    <location>
        <begin position="2317"/>
        <end position="2328"/>
    </location>
</feature>
<feature type="region of interest" description="Disordered" evidence="1">
    <location>
        <begin position="2479"/>
        <end position="2560"/>
    </location>
</feature>
<feature type="region of interest" description="Disordered" evidence="1">
    <location>
        <begin position="2149"/>
        <end position="2378"/>
    </location>
</feature>
<feature type="compositionally biased region" description="Low complexity" evidence="1">
    <location>
        <begin position="3274"/>
        <end position="3286"/>
    </location>
</feature>
<feature type="compositionally biased region" description="Basic residues" evidence="1">
    <location>
        <begin position="5359"/>
        <end position="5369"/>
    </location>
</feature>
<feature type="compositionally biased region" description="Polar residues" evidence="1">
    <location>
        <begin position="4105"/>
        <end position="4120"/>
    </location>
</feature>
<feature type="compositionally biased region" description="Polar residues" evidence="1">
    <location>
        <begin position="12"/>
        <end position="23"/>
    </location>
</feature>
<feature type="compositionally biased region" description="Polar residues" evidence="1">
    <location>
        <begin position="2153"/>
        <end position="2168"/>
    </location>
</feature>
<feature type="region of interest" description="Disordered" evidence="1">
    <location>
        <begin position="1220"/>
        <end position="1276"/>
    </location>
</feature>
<feature type="region of interest" description="Disordered" evidence="1">
    <location>
        <begin position="1958"/>
        <end position="2002"/>
    </location>
</feature>
<feature type="domain" description="BHLH" evidence="2">
    <location>
        <begin position="6042"/>
        <end position="6094"/>
    </location>
</feature>
<feature type="region of interest" description="Disordered" evidence="1">
    <location>
        <begin position="4359"/>
        <end position="4525"/>
    </location>
</feature>
<feature type="compositionally biased region" description="Basic and acidic residues" evidence="1">
    <location>
        <begin position="4317"/>
        <end position="4332"/>
    </location>
</feature>
<feature type="compositionally biased region" description="Polar residues" evidence="1">
    <location>
        <begin position="4881"/>
        <end position="4905"/>
    </location>
</feature>